<feature type="domain" description="Cathepsin propeptide inhibitor" evidence="8">
    <location>
        <begin position="97"/>
        <end position="157"/>
    </location>
</feature>
<evidence type="ECO:0000313" key="9">
    <source>
        <dbReference type="EMBL" id="ACH56226.1"/>
    </source>
</evidence>
<dbReference type="Pfam" id="PF08246">
    <property type="entry name" value="Inhibitor_I29"/>
    <property type="match status" value="1"/>
</dbReference>
<name>B5LBI0_RADSI</name>
<dbReference type="PRINTS" id="PR00705">
    <property type="entry name" value="PAPAIN"/>
</dbReference>
<dbReference type="InterPro" id="IPR038765">
    <property type="entry name" value="Papain-like_cys_pep_sf"/>
</dbReference>
<reference evidence="9" key="1">
    <citation type="submission" date="2008-04" db="EMBL/GenBank/DDBJ databases">
        <authorList>
            <person name="Lv C.H."/>
            <person name="Xiao L."/>
            <person name="Xie B.Y."/>
        </authorList>
    </citation>
    <scope>NUCLEOTIDE SEQUENCE</scope>
</reference>
<accession>B5LBI0</accession>
<evidence type="ECO:0000256" key="3">
    <source>
        <dbReference type="ARBA" id="ARBA00022801"/>
    </source>
</evidence>
<keyword evidence="6" id="KW-1015">Disulfide bond</keyword>
<dbReference type="AlphaFoldDB" id="B5LBI0"/>
<dbReference type="PANTHER" id="PTHR12411">
    <property type="entry name" value="CYSTEINE PROTEASE FAMILY C1-RELATED"/>
    <property type="match status" value="1"/>
</dbReference>
<dbReference type="PROSITE" id="PS00639">
    <property type="entry name" value="THIOL_PROTEASE_HIS"/>
    <property type="match status" value="1"/>
</dbReference>
<dbReference type="Gene3D" id="3.90.70.10">
    <property type="entry name" value="Cysteine proteinases"/>
    <property type="match status" value="1"/>
</dbReference>
<sequence>MDSIFGKQRILSLSWEPLLLDAPYWDWTVAEEQKIARQNRSKVLSTLMLAMLDMTTGAMFLHCLPGLVSLQLRFWRCEQTPLVHFFPEELPEVVREFDQIQRTFSREWNSERERWERFKLFERNLAEIARLNAEAKRTGRNMTYGVNGMADWTEEEMGRMLLPLDHFKRRRVEAKFIRKMNPILRRAFTDRSAEEPGSEYPRHFDWRPRGVVTPVKAQGQCGSCWAFAAVATTESAYAVAHGHLRSLSEQELLDCNLENNACNGGSEDKAFRYIHERGLVTEDEYPYVAHRQNVCSVDFGSKNLTKIDVAVFINPDEQSMMDWLINFGPVNVGIAVPPDMKPYKSGIYHPSDYDCKFRVLGLHALLVVGYGESQEGVKYWIVKNSWNNTWGQEHGYVNFVRGINACGIEDEPIGLLA</sequence>
<dbReference type="SMART" id="SM00848">
    <property type="entry name" value="Inhibitor_I29"/>
    <property type="match status" value="1"/>
</dbReference>
<dbReference type="SMART" id="SM00645">
    <property type="entry name" value="Pept_C1"/>
    <property type="match status" value="1"/>
</dbReference>
<dbReference type="InterPro" id="IPR000169">
    <property type="entry name" value="Pept_cys_AS"/>
</dbReference>
<proteinExistence type="evidence at transcript level"/>
<dbReference type="MEROPS" id="C01.A43"/>
<evidence type="ECO:0000256" key="6">
    <source>
        <dbReference type="ARBA" id="ARBA00023157"/>
    </source>
</evidence>
<dbReference type="InterPro" id="IPR025660">
    <property type="entry name" value="Pept_his_AS"/>
</dbReference>
<keyword evidence="3" id="KW-0378">Hydrolase</keyword>
<dbReference type="InterPro" id="IPR013128">
    <property type="entry name" value="Peptidase_C1A"/>
</dbReference>
<keyword evidence="2" id="KW-0645">Protease</keyword>
<evidence type="ECO:0000259" key="8">
    <source>
        <dbReference type="SMART" id="SM00848"/>
    </source>
</evidence>
<organism evidence="9">
    <name type="scientific">Radopholus similis</name>
    <name type="common">Burrowing nematode worm</name>
    <name type="synonym">Tylenchus similis</name>
    <dbReference type="NCBI Taxonomy" id="46012"/>
    <lineage>
        <taxon>Eukaryota</taxon>
        <taxon>Metazoa</taxon>
        <taxon>Ecdysozoa</taxon>
        <taxon>Nematoda</taxon>
        <taxon>Chromadorea</taxon>
        <taxon>Rhabditida</taxon>
        <taxon>Tylenchina</taxon>
        <taxon>Tylenchomorpha</taxon>
        <taxon>Tylenchoidea</taxon>
        <taxon>Pratylenchidae</taxon>
        <taxon>Radopholinae</taxon>
        <taxon>Radopholus</taxon>
    </lineage>
</organism>
<evidence type="ECO:0000259" key="7">
    <source>
        <dbReference type="SMART" id="SM00645"/>
    </source>
</evidence>
<dbReference type="InterPro" id="IPR013201">
    <property type="entry name" value="Prot_inhib_I29"/>
</dbReference>
<evidence type="ECO:0000256" key="1">
    <source>
        <dbReference type="ARBA" id="ARBA00008455"/>
    </source>
</evidence>
<dbReference type="SUPFAM" id="SSF54001">
    <property type="entry name" value="Cysteine proteinases"/>
    <property type="match status" value="1"/>
</dbReference>
<evidence type="ECO:0000256" key="2">
    <source>
        <dbReference type="ARBA" id="ARBA00022670"/>
    </source>
</evidence>
<dbReference type="InterPro" id="IPR000668">
    <property type="entry name" value="Peptidase_C1A_C"/>
</dbReference>
<evidence type="ECO:0000256" key="5">
    <source>
        <dbReference type="ARBA" id="ARBA00023145"/>
    </source>
</evidence>
<dbReference type="GO" id="GO:0008234">
    <property type="term" value="F:cysteine-type peptidase activity"/>
    <property type="evidence" value="ECO:0007669"/>
    <property type="project" value="UniProtKB-KW"/>
</dbReference>
<feature type="domain" description="Peptidase C1A papain C-terminal" evidence="7">
    <location>
        <begin position="200"/>
        <end position="416"/>
    </location>
</feature>
<protein>
    <submittedName>
        <fullName evidence="9">Cathepsin L-like cysteine proteinase</fullName>
    </submittedName>
</protein>
<dbReference type="FunFam" id="3.90.70.10:FF:000103">
    <property type="entry name" value="Hypothetical LOC496748"/>
    <property type="match status" value="1"/>
</dbReference>
<keyword evidence="4" id="KW-0788">Thiol protease</keyword>
<dbReference type="GO" id="GO:0006508">
    <property type="term" value="P:proteolysis"/>
    <property type="evidence" value="ECO:0007669"/>
    <property type="project" value="UniProtKB-KW"/>
</dbReference>
<comment type="similarity">
    <text evidence="1">Belongs to the peptidase C1 family.</text>
</comment>
<dbReference type="EMBL" id="EU659124">
    <property type="protein sequence ID" value="ACH56226.1"/>
    <property type="molecule type" value="mRNA"/>
</dbReference>
<keyword evidence="5" id="KW-0865">Zymogen</keyword>
<dbReference type="CDD" id="cd02248">
    <property type="entry name" value="Peptidase_C1A"/>
    <property type="match status" value="1"/>
</dbReference>
<evidence type="ECO:0000256" key="4">
    <source>
        <dbReference type="ARBA" id="ARBA00022807"/>
    </source>
</evidence>
<dbReference type="Pfam" id="PF00112">
    <property type="entry name" value="Peptidase_C1"/>
    <property type="match status" value="1"/>
</dbReference>
<dbReference type="InterPro" id="IPR039417">
    <property type="entry name" value="Peptidase_C1A_papain-like"/>
</dbReference>
<dbReference type="PROSITE" id="PS00139">
    <property type="entry name" value="THIOL_PROTEASE_CYS"/>
    <property type="match status" value="1"/>
</dbReference>